<evidence type="ECO:0000256" key="10">
    <source>
        <dbReference type="ARBA" id="ARBA00023125"/>
    </source>
</evidence>
<keyword evidence="4" id="KW-0540">Nuclease</keyword>
<dbReference type="Proteomes" id="UP000198806">
    <property type="component" value="Unassembled WGS sequence"/>
</dbReference>
<proteinExistence type="inferred from homology"/>
<evidence type="ECO:0000256" key="9">
    <source>
        <dbReference type="ARBA" id="ARBA00022840"/>
    </source>
</evidence>
<dbReference type="STRING" id="1527.SAMN04489757_1094"/>
<gene>
    <name evidence="13" type="ORF">SAMN04489757_1094</name>
</gene>
<organism evidence="13 14">
    <name type="scientific">Anaerocolumna aminovalerica</name>
    <dbReference type="NCBI Taxonomy" id="1527"/>
    <lineage>
        <taxon>Bacteria</taxon>
        <taxon>Bacillati</taxon>
        <taxon>Bacillota</taxon>
        <taxon>Clostridia</taxon>
        <taxon>Lachnospirales</taxon>
        <taxon>Lachnospiraceae</taxon>
        <taxon>Anaerocolumna</taxon>
    </lineage>
</organism>
<evidence type="ECO:0000256" key="5">
    <source>
        <dbReference type="ARBA" id="ARBA00022741"/>
    </source>
</evidence>
<dbReference type="EC" id="3.1.21.3" evidence="11"/>
<evidence type="ECO:0000256" key="4">
    <source>
        <dbReference type="ARBA" id="ARBA00022722"/>
    </source>
</evidence>
<protein>
    <recommendedName>
        <fullName evidence="11">Type I restriction enzyme endonuclease subunit</fullName>
        <shortName evidence="11">R protein</shortName>
        <ecNumber evidence="11">3.1.21.3</ecNumber>
    </recommendedName>
    <alternativeName>
        <fullName evidence="11">Type-1 restriction enzyme R protein</fullName>
    </alternativeName>
</protein>
<dbReference type="InterPro" id="IPR004473">
    <property type="entry name" value="Restrct_endonuc_typeI_HsdR"/>
</dbReference>
<comment type="function">
    <text evidence="11">Subunit R is required for both nuclease and ATPase activities, but not for modification.</text>
</comment>
<dbReference type="InterPro" id="IPR027417">
    <property type="entry name" value="P-loop_NTPase"/>
</dbReference>
<keyword evidence="14" id="KW-1185">Reference proteome</keyword>
<dbReference type="InterPro" id="IPR022625">
    <property type="entry name" value="TypeI_RM_Rsu_C"/>
</dbReference>
<keyword evidence="5 11" id="KW-0547">Nucleotide-binding</keyword>
<reference evidence="13 14" key="1">
    <citation type="submission" date="2016-10" db="EMBL/GenBank/DDBJ databases">
        <authorList>
            <person name="de Groot N.N."/>
        </authorList>
    </citation>
    <scope>NUCLEOTIDE SEQUENCE [LARGE SCALE GENOMIC DNA]</scope>
    <source>
        <strain evidence="13 14">DSM 1283</strain>
    </source>
</reference>
<dbReference type="InterPro" id="IPR040980">
    <property type="entry name" value="SWI2_SNF2"/>
</dbReference>
<dbReference type="SMART" id="SM00487">
    <property type="entry name" value="DEXDc"/>
    <property type="match status" value="1"/>
</dbReference>
<evidence type="ECO:0000259" key="12">
    <source>
        <dbReference type="PROSITE" id="PS51192"/>
    </source>
</evidence>
<dbReference type="Gene3D" id="3.90.1570.50">
    <property type="match status" value="1"/>
</dbReference>
<dbReference type="InterPro" id="IPR014001">
    <property type="entry name" value="Helicase_ATP-bd"/>
</dbReference>
<keyword evidence="9 11" id="KW-0067">ATP-binding</keyword>
<dbReference type="AlphaFoldDB" id="A0A1I5EEC4"/>
<dbReference type="GO" id="GO:0005524">
    <property type="term" value="F:ATP binding"/>
    <property type="evidence" value="ECO:0007669"/>
    <property type="project" value="UniProtKB-KW"/>
</dbReference>
<dbReference type="GO" id="GO:0003677">
    <property type="term" value="F:DNA binding"/>
    <property type="evidence" value="ECO:0007669"/>
    <property type="project" value="UniProtKB-KW"/>
</dbReference>
<dbReference type="InterPro" id="IPR055180">
    <property type="entry name" value="HsdR_RecA-like_helicase_dom_2"/>
</dbReference>
<keyword evidence="8 11" id="KW-0378">Hydrolase</keyword>
<dbReference type="InterPro" id="IPR007409">
    <property type="entry name" value="Restrct_endonuc_type1_HsdR_N"/>
</dbReference>
<dbReference type="InterPro" id="IPR051268">
    <property type="entry name" value="Type-I_R_enzyme_R_subunit"/>
</dbReference>
<dbReference type="Gene3D" id="3.40.50.300">
    <property type="entry name" value="P-loop containing nucleotide triphosphate hydrolases"/>
    <property type="match status" value="2"/>
</dbReference>
<dbReference type="Pfam" id="PF04313">
    <property type="entry name" value="HSDR_N"/>
    <property type="match status" value="1"/>
</dbReference>
<dbReference type="EMBL" id="FOWD01000009">
    <property type="protein sequence ID" value="SFO09626.1"/>
    <property type="molecule type" value="Genomic_DNA"/>
</dbReference>
<comment type="subunit">
    <text evidence="3 11">The type I restriction/modification system is composed of three polypeptides R, M and S.</text>
</comment>
<evidence type="ECO:0000256" key="8">
    <source>
        <dbReference type="ARBA" id="ARBA00022801"/>
    </source>
</evidence>
<comment type="catalytic activity">
    <reaction evidence="1 11">
        <text>Endonucleolytic cleavage of DNA to give random double-stranded fragments with terminal 5'-phosphates, ATP is simultaneously hydrolyzed.</text>
        <dbReference type="EC" id="3.1.21.3"/>
    </reaction>
</comment>
<evidence type="ECO:0000256" key="2">
    <source>
        <dbReference type="ARBA" id="ARBA00008598"/>
    </source>
</evidence>
<sequence>MARMNFEQESEMERLLINQLTTGNSASGYAQWEYRKDLNSENKLWDNFREILTDKNLSVLDGNPITDQEFEQIKNFISGFNTPYDAGKWLAGENGIYKIILTREDASLGRIPLIVGRRDAVAGGDTVYQVVHQVKRDKAIFEEQDRRFDVTLLINGLPMIQIELKSRRHGYMKAFYQIDKYMREGKYRGIFSTLQMFVISNGSESRYIASSHKMNSKFLIKWVDENNKPVTEYLEFAEDVLSIPAAHNMVLQYSVLDSDKKSVILLRPYQIHAIEAVREASKRQESGYIWHTTGSGKTLTSYKVARNLLQIPAIEKTIFVVDRTDLDQQTTEAFTSYAENDIIDVDETNNTNNLIDRLYSQDQTMIVTTKQKINTMLNRFETWRKADRNIKKIERIRKLKIAFVVDECHRAVSPQQKRKIETFFKSSLWYGFTGTPIFGENKKKTLGDLPATTKGQYGKELHNYTVKEAIDDKAVLGFQVEYKHTLSDETIDDIVKQATGKNPCDLESDEKEKLIPSSVYENQEHMIEVIKSIVNNSRKKLGFDNGVGQTYNAILTTSSIKQAQKYYELFKMLKNGELVDKDREIVQIDEKTKRVLPDFPKVAVTYTVSENEEDSSLNQDKMKESIKDYNAEFGTKWSIENIKAYNADITKRMARKEDYYQLRSNQLDIVIVRDRMLTGFDAPCLSTVFIDRPPQQLYDIIQTFSRTNRLYDRKKTYGQIVTFRTPSIYKKEVDAALLLYSNGGEDFVLAPTFEEAKEEFKKSIDKLRNLAAEPKDALSLKTKEEKKSFAKAFQELDKWFSSIQVYSEYNSEILSVEYQITEKEIVEYYGHYINILEDLKGNGDDEDNSVLDIEYELTSIRTDDVNYEYIISLMQSFIPLASEDISVNNVYSLLSKDDTIMSKVAEEEVFNYVAQPIKEKSREEIDKYINDLSVRNPKLGSVMMQLWFEIQMNASRFENKSVLSVLNDMIEQTIDDTIRKVSDKWFVGYEELKFYLENYREKRDKQVGETQLTNSQSYEAYKRNSSNPLPNKIKYNKKLREEIYPQILRDVILPLRNRR</sequence>
<keyword evidence="10 11" id="KW-0238">DNA-binding</keyword>
<keyword evidence="6 11" id="KW-0680">Restriction system</keyword>
<feature type="domain" description="Helicase ATP-binding" evidence="12">
    <location>
        <begin position="278"/>
        <end position="454"/>
    </location>
</feature>
<evidence type="ECO:0000256" key="1">
    <source>
        <dbReference type="ARBA" id="ARBA00000851"/>
    </source>
</evidence>
<evidence type="ECO:0000313" key="13">
    <source>
        <dbReference type="EMBL" id="SFO09626.1"/>
    </source>
</evidence>
<evidence type="ECO:0000256" key="3">
    <source>
        <dbReference type="ARBA" id="ARBA00011296"/>
    </source>
</evidence>
<dbReference type="GO" id="GO:0009035">
    <property type="term" value="F:type I site-specific deoxyribonuclease activity"/>
    <property type="evidence" value="ECO:0007669"/>
    <property type="project" value="UniProtKB-EC"/>
</dbReference>
<dbReference type="NCBIfam" id="TIGR00348">
    <property type="entry name" value="hsdR"/>
    <property type="match status" value="1"/>
</dbReference>
<evidence type="ECO:0000256" key="11">
    <source>
        <dbReference type="RuleBase" id="RU364115"/>
    </source>
</evidence>
<dbReference type="CDD" id="cd18800">
    <property type="entry name" value="SF2_C_EcoR124I-like"/>
    <property type="match status" value="1"/>
</dbReference>
<dbReference type="PROSITE" id="PS51192">
    <property type="entry name" value="HELICASE_ATP_BIND_1"/>
    <property type="match status" value="1"/>
</dbReference>
<evidence type="ECO:0000256" key="6">
    <source>
        <dbReference type="ARBA" id="ARBA00022747"/>
    </source>
</evidence>
<evidence type="ECO:0000313" key="14">
    <source>
        <dbReference type="Proteomes" id="UP000198806"/>
    </source>
</evidence>
<evidence type="ECO:0000256" key="7">
    <source>
        <dbReference type="ARBA" id="ARBA00022759"/>
    </source>
</evidence>
<dbReference type="SUPFAM" id="SSF52540">
    <property type="entry name" value="P-loop containing nucleoside triphosphate hydrolases"/>
    <property type="match status" value="2"/>
</dbReference>
<dbReference type="Pfam" id="PF22679">
    <property type="entry name" value="T1R_D3-like"/>
    <property type="match status" value="1"/>
</dbReference>
<dbReference type="Gene3D" id="1.20.58.910">
    <property type="match status" value="1"/>
</dbReference>
<dbReference type="Pfam" id="PF12008">
    <property type="entry name" value="EcoR124_C"/>
    <property type="match status" value="1"/>
</dbReference>
<name>A0A1I5EEC4_9FIRM</name>
<dbReference type="GO" id="GO:0009307">
    <property type="term" value="P:DNA restriction-modification system"/>
    <property type="evidence" value="ECO:0007669"/>
    <property type="project" value="UniProtKB-KW"/>
</dbReference>
<dbReference type="CDD" id="cd22332">
    <property type="entry name" value="HsdR_N"/>
    <property type="match status" value="1"/>
</dbReference>
<keyword evidence="7" id="KW-0255">Endonuclease</keyword>
<dbReference type="PANTHER" id="PTHR30195">
    <property type="entry name" value="TYPE I SITE-SPECIFIC DEOXYRIBONUCLEASE PROTEIN SUBUNIT M AND R"/>
    <property type="match status" value="1"/>
</dbReference>
<comment type="similarity">
    <text evidence="2 11">Belongs to the HsdR family.</text>
</comment>
<accession>A0A1I5EEC4</accession>
<dbReference type="Pfam" id="PF18766">
    <property type="entry name" value="SWI2_SNF2"/>
    <property type="match status" value="1"/>
</dbReference>
<dbReference type="PANTHER" id="PTHR30195:SF16">
    <property type="entry name" value="TYPE I RESTRICTION ENZYME ENDONUCLEASE SUBUNIT"/>
    <property type="match status" value="1"/>
</dbReference>